<accession>A0A644ZZG7</accession>
<sequence length="322" mass="34575">MKKILMAKVSSTILEACIGAKEGEKILIVTEPEKLLISESIATIAYQMKAEPIISIIVPRENDGQEPPQPIAEAMKSSDAFICVVGKSITHTHAVKNAIANGSRGIVMTQFSEDMMIHGGMQADFKQLKPICMSMAKALENGKEIRLTTPYGTDLSFSAEGRRGNALYCMVEKGEFSTAPTVEANVSPIEGTANGKIVADASVPYIGIGLLDEPIYLDVNNGRITSISGGRQAKILREDLEFKNDENVYNIAELGVGLNPSCRFIGLMLEDEGVYGSVHIGIGTNITLGGNVKAACHYDLIMTQPTIVVDGRTVLKDGEVVL</sequence>
<dbReference type="InterPro" id="IPR052170">
    <property type="entry name" value="M29_Exopeptidase"/>
</dbReference>
<evidence type="ECO:0000313" key="2">
    <source>
        <dbReference type="EMBL" id="MPM44013.1"/>
    </source>
</evidence>
<dbReference type="GO" id="GO:0046872">
    <property type="term" value="F:metal ion binding"/>
    <property type="evidence" value="ECO:0007669"/>
    <property type="project" value="UniProtKB-KW"/>
</dbReference>
<dbReference type="InterPro" id="IPR058739">
    <property type="entry name" value="NicX"/>
</dbReference>
<dbReference type="Pfam" id="PF26233">
    <property type="entry name" value="NicX"/>
    <property type="match status" value="1"/>
</dbReference>
<name>A0A644ZZG7_9ZZZZ</name>
<dbReference type="EMBL" id="VSSQ01010320">
    <property type="protein sequence ID" value="MPM44013.1"/>
    <property type="molecule type" value="Genomic_DNA"/>
</dbReference>
<protein>
    <recommendedName>
        <fullName evidence="3">2,5-dihydroxypyridine 5,6-dioxygenase</fullName>
    </recommendedName>
</protein>
<proteinExistence type="predicted"/>
<reference evidence="2" key="1">
    <citation type="submission" date="2019-08" db="EMBL/GenBank/DDBJ databases">
        <authorList>
            <person name="Kucharzyk K."/>
            <person name="Murdoch R.W."/>
            <person name="Higgins S."/>
            <person name="Loffler F."/>
        </authorList>
    </citation>
    <scope>NUCLEOTIDE SEQUENCE</scope>
</reference>
<dbReference type="AlphaFoldDB" id="A0A644ZZG7"/>
<organism evidence="2">
    <name type="scientific">bioreactor metagenome</name>
    <dbReference type="NCBI Taxonomy" id="1076179"/>
    <lineage>
        <taxon>unclassified sequences</taxon>
        <taxon>metagenomes</taxon>
        <taxon>ecological metagenomes</taxon>
    </lineage>
</organism>
<dbReference type="PANTHER" id="PTHR34448:SF1">
    <property type="entry name" value="BLL6088 PROTEIN"/>
    <property type="match status" value="1"/>
</dbReference>
<dbReference type="SUPFAM" id="SSF144052">
    <property type="entry name" value="Thermophilic metalloprotease-like"/>
    <property type="match status" value="1"/>
</dbReference>
<evidence type="ECO:0000256" key="1">
    <source>
        <dbReference type="ARBA" id="ARBA00022723"/>
    </source>
</evidence>
<comment type="caution">
    <text evidence="2">The sequence shown here is derived from an EMBL/GenBank/DDBJ whole genome shotgun (WGS) entry which is preliminary data.</text>
</comment>
<gene>
    <name evidence="2" type="ORF">SDC9_90691</name>
</gene>
<keyword evidence="1" id="KW-0479">Metal-binding</keyword>
<evidence type="ECO:0008006" key="3">
    <source>
        <dbReference type="Google" id="ProtNLM"/>
    </source>
</evidence>
<dbReference type="PANTHER" id="PTHR34448">
    <property type="entry name" value="AMINOPEPTIDASE"/>
    <property type="match status" value="1"/>
</dbReference>